<keyword evidence="2" id="KW-1185">Reference proteome</keyword>
<comment type="caution">
    <text evidence="1">The sequence shown here is derived from an EMBL/GenBank/DDBJ whole genome shotgun (WGS) entry which is preliminary data.</text>
</comment>
<evidence type="ECO:0000313" key="2">
    <source>
        <dbReference type="Proteomes" id="UP000698800"/>
    </source>
</evidence>
<reference evidence="1" key="1">
    <citation type="submission" date="2021-03" db="EMBL/GenBank/DDBJ databases">
        <title>Comparative genomics and phylogenomic investigation of the class Geoglossomycetes provide insights into ecological specialization and systematics.</title>
        <authorList>
            <person name="Melie T."/>
            <person name="Pirro S."/>
            <person name="Miller A.N."/>
            <person name="Quandt A."/>
        </authorList>
    </citation>
    <scope>NUCLEOTIDE SEQUENCE</scope>
    <source>
        <strain evidence="1">GBOQ0MN5Z8</strain>
    </source>
</reference>
<sequence length="184" mass="20711">MAFTRKFDNDLYQLIRVEEGPGMSSIPAGLVEFSEKIESYAEGDVVVDEPTEKVSIKHQLTFPPYLKVDTGLILTLNKIFKREDELANLMLATLNDRPLDPNDAVKHRDVMYRTAVTALLEEEVNMAIERSGNVTPALNGNVCPESVTLFEEFFEVSQYPNPRELEILAAAGDISTEEADQWCR</sequence>
<gene>
    <name evidence="1" type="ORF">FGG08_007181</name>
</gene>
<accession>A0A9P8KZM3</accession>
<organism evidence="1 2">
    <name type="scientific">Glutinoglossum americanum</name>
    <dbReference type="NCBI Taxonomy" id="1670608"/>
    <lineage>
        <taxon>Eukaryota</taxon>
        <taxon>Fungi</taxon>
        <taxon>Dikarya</taxon>
        <taxon>Ascomycota</taxon>
        <taxon>Pezizomycotina</taxon>
        <taxon>Geoglossomycetes</taxon>
        <taxon>Geoglossales</taxon>
        <taxon>Geoglossaceae</taxon>
        <taxon>Glutinoglossum</taxon>
    </lineage>
</organism>
<evidence type="ECO:0000313" key="1">
    <source>
        <dbReference type="EMBL" id="KAH0534224.1"/>
    </source>
</evidence>
<dbReference type="Proteomes" id="UP000698800">
    <property type="component" value="Unassembled WGS sequence"/>
</dbReference>
<protein>
    <submittedName>
        <fullName evidence="1">Uncharacterized protein</fullName>
    </submittedName>
</protein>
<dbReference type="EMBL" id="JAGHQL010000257">
    <property type="protein sequence ID" value="KAH0534224.1"/>
    <property type="molecule type" value="Genomic_DNA"/>
</dbReference>
<proteinExistence type="predicted"/>
<name>A0A9P8KZM3_9PEZI</name>
<dbReference type="AlphaFoldDB" id="A0A9P8KZM3"/>